<dbReference type="PANTHER" id="PTHR45625">
    <property type="entry name" value="PEPTIDYL-PROLYL CIS-TRANS ISOMERASE-RELATED"/>
    <property type="match status" value="1"/>
</dbReference>
<dbReference type="Proteomes" id="UP000255508">
    <property type="component" value="Unassembled WGS sequence"/>
</dbReference>
<dbReference type="SUPFAM" id="SSF54534">
    <property type="entry name" value="FKBP-like"/>
    <property type="match status" value="1"/>
</dbReference>
<proteinExistence type="predicted"/>
<feature type="chain" id="PRO_5016704656" description="peptidylprolyl isomerase" evidence="4">
    <location>
        <begin position="30"/>
        <end position="348"/>
    </location>
</feature>
<accession>A0A370DVT6</accession>
<feature type="domain" description="PPIase cyclophilin-type" evidence="5">
    <location>
        <begin position="43"/>
        <end position="174"/>
    </location>
</feature>
<feature type="signal peptide" evidence="4">
    <location>
        <begin position="1"/>
        <end position="29"/>
    </location>
</feature>
<evidence type="ECO:0000259" key="5">
    <source>
        <dbReference type="PROSITE" id="PS50072"/>
    </source>
</evidence>
<organism evidence="6 7">
    <name type="scientific">endosymbiont of Lamellibrachia luymesi</name>
    <dbReference type="NCBI Taxonomy" id="2200907"/>
    <lineage>
        <taxon>Bacteria</taxon>
        <taxon>Pseudomonadati</taxon>
        <taxon>Pseudomonadota</taxon>
        <taxon>Gammaproteobacteria</taxon>
        <taxon>sulfur-oxidizing symbionts</taxon>
    </lineage>
</organism>
<evidence type="ECO:0000256" key="1">
    <source>
        <dbReference type="ARBA" id="ARBA00013194"/>
    </source>
</evidence>
<dbReference type="Gene3D" id="3.10.50.40">
    <property type="match status" value="1"/>
</dbReference>
<evidence type="ECO:0000256" key="3">
    <source>
        <dbReference type="ARBA" id="ARBA00023235"/>
    </source>
</evidence>
<evidence type="ECO:0000256" key="2">
    <source>
        <dbReference type="ARBA" id="ARBA00023110"/>
    </source>
</evidence>
<gene>
    <name evidence="6" type="ORF">DIZ79_12810</name>
</gene>
<protein>
    <recommendedName>
        <fullName evidence="1">peptidylprolyl isomerase</fullName>
        <ecNumber evidence="1">5.2.1.8</ecNumber>
    </recommendedName>
</protein>
<dbReference type="SUPFAM" id="SSF50891">
    <property type="entry name" value="Cyclophilin-like"/>
    <property type="match status" value="1"/>
</dbReference>
<name>A0A370DVT6_9GAMM</name>
<evidence type="ECO:0000313" key="7">
    <source>
        <dbReference type="Proteomes" id="UP000255508"/>
    </source>
</evidence>
<keyword evidence="3" id="KW-0413">Isomerase</keyword>
<evidence type="ECO:0000313" key="6">
    <source>
        <dbReference type="EMBL" id="RDH89151.1"/>
    </source>
</evidence>
<dbReference type="GO" id="GO:0003755">
    <property type="term" value="F:peptidyl-prolyl cis-trans isomerase activity"/>
    <property type="evidence" value="ECO:0007669"/>
    <property type="project" value="UniProtKB-KW"/>
</dbReference>
<dbReference type="PRINTS" id="PR00153">
    <property type="entry name" value="CSAPPISMRASE"/>
</dbReference>
<dbReference type="InterPro" id="IPR002130">
    <property type="entry name" value="Cyclophilin-type_PPIase_dom"/>
</dbReference>
<sequence length="348" mass="38300">MRSSLSFSSFQALILTTLLAITGFSAANAADEGLFAEIHTDKGVITARLHYKLAPLAVMNFIGLAEGTTEWTDPETGEKWKQPLYRELTFHSVKEFMIQTGDPTGTGRGGPGYIFDDELHPQLTHDKPGILSMANRGPNPNGSQFYITKVSAPWLDRHNVFGEVVSGLDIANSIVQGDALREIKIVRKGKSAQAFNAKRAHWLAEQNLTALKEAARKTIPDATSPPDSSKAPNNDQPAVSPGNFEFLVIGHSGIKDLGRLNRVFYYDHDGAIEVARKIVRLARADGADFTTLIEKYTDMPDNRFQRGVKDTLYLPAGLKKIFHLKPGQISDPVDLSTGVYVFQRLPHS</sequence>
<dbReference type="PROSITE" id="PS50072">
    <property type="entry name" value="CSA_PPIASE_2"/>
    <property type="match status" value="1"/>
</dbReference>
<dbReference type="CDD" id="cd00317">
    <property type="entry name" value="cyclophilin"/>
    <property type="match status" value="1"/>
</dbReference>
<dbReference type="PANTHER" id="PTHR45625:SF4">
    <property type="entry name" value="PEPTIDYLPROLYL ISOMERASE DOMAIN AND WD REPEAT-CONTAINING PROTEIN 1"/>
    <property type="match status" value="1"/>
</dbReference>
<keyword evidence="4" id="KW-0732">Signal</keyword>
<reference evidence="6 7" key="1">
    <citation type="journal article" date="2018" name="ISME J.">
        <title>Endosymbiont genomes yield clues of tubeworm success.</title>
        <authorList>
            <person name="Li Y."/>
            <person name="Liles M.R."/>
            <person name="Halanych K.M."/>
        </authorList>
    </citation>
    <scope>NUCLEOTIDE SEQUENCE [LARGE SCALE GENOMIC DNA]</scope>
    <source>
        <strain evidence="6">A1422</strain>
    </source>
</reference>
<dbReference type="EMBL" id="QFXD01000227">
    <property type="protein sequence ID" value="RDH89151.1"/>
    <property type="molecule type" value="Genomic_DNA"/>
</dbReference>
<dbReference type="InterPro" id="IPR044666">
    <property type="entry name" value="Cyclophilin_A-like"/>
</dbReference>
<keyword evidence="2" id="KW-0697">Rotamase</keyword>
<dbReference type="Pfam" id="PF00160">
    <property type="entry name" value="Pro_isomerase"/>
    <property type="match status" value="1"/>
</dbReference>
<comment type="caution">
    <text evidence="6">The sequence shown here is derived from an EMBL/GenBank/DDBJ whole genome shotgun (WGS) entry which is preliminary data.</text>
</comment>
<dbReference type="InterPro" id="IPR046357">
    <property type="entry name" value="PPIase_dom_sf"/>
</dbReference>
<dbReference type="InterPro" id="IPR029000">
    <property type="entry name" value="Cyclophilin-like_dom_sf"/>
</dbReference>
<dbReference type="EC" id="5.2.1.8" evidence="1"/>
<dbReference type="AlphaFoldDB" id="A0A370DVT6"/>
<evidence type="ECO:0000256" key="4">
    <source>
        <dbReference type="SAM" id="SignalP"/>
    </source>
</evidence>
<dbReference type="Gene3D" id="2.40.100.10">
    <property type="entry name" value="Cyclophilin-like"/>
    <property type="match status" value="1"/>
</dbReference>